<feature type="domain" description="DUF4470" evidence="1">
    <location>
        <begin position="12"/>
        <end position="65"/>
    </location>
</feature>
<dbReference type="Pfam" id="PF14737">
    <property type="entry name" value="DUF4470"/>
    <property type="match status" value="1"/>
</dbReference>
<sequence>MSLKPSHLQQNPVGNTPAVCLTQSLPPDQDASILLLGCGDIRNVLFTIYAGIGLGDRKLDFTCCDLWNIYYHVLLDAESLSYLQAQAKKPVANADSIDEWHNGPYGSLIRFCDTTTFAKGPASKLKLFNPMIGCLRSGLLVHYGTNPLLGFHLATVYAQLSAESPLKHPDSSQGESKSFSKSMKAAQHQFFAWADACRKACRQVTIRFVNSEAITFCHVLQHHRTHGKSDDSNWYRSQWEYNPLILDSLDYTAGGSAPICFDVIDTSNLMDHLGSINVLAAAAPLLATKPSSVLRTEMLIPRETTVTNSAKTLLCGDLPTLALLLGLKPIQYWTNATATWNMNESLLNKTSREYEIGRLMSRHIILWKPVATSMIRYDVQPLAKLVFGTYLEMFQDESWARRTLSMDLQSQAQKIRQFDTSDVVDWPQFIHAFIEMVLNDQTLNMGAHYKFLDFVDWRTIAIFKDFTRGYGTPVCHMLLQSSITPKQNIFPDIQVDFGTITISGKPFTDDFVVHVEQDHDGWDGRTPLVISAIVSTCFLVEYGDTSCGVSLAVKNTPANVALLASKLGIMLNLHKSAVGRDDVFISRYRPNMSGHMSVGCAPAVQPESTAHANIRVQPFFTTGGDRVTTLQFHYDITSNDVKELLKSGASVKFELPNPFLLVADIGSGRFCEDLELPLPLNSDRGKGRIARNSTRHVIVEREGLRETRPDMVFPTRINHSSGIALDHLHYVAPNVLPMMHIRKIKGDSHWLALHTSPPSTMSVLERLEYEKSKSSPRTGRVGFKDSMFSITMHVTGLKNCRKSAIFGLDHPSSGVVNVILFVDALRMDLSNQTVFLDAAAIPLDHDMLRDSQQHILKVQERGDMVLVKVNEVELLL</sequence>
<organism evidence="2 3">
    <name type="scientific">Zopfia rhizophila CBS 207.26</name>
    <dbReference type="NCBI Taxonomy" id="1314779"/>
    <lineage>
        <taxon>Eukaryota</taxon>
        <taxon>Fungi</taxon>
        <taxon>Dikarya</taxon>
        <taxon>Ascomycota</taxon>
        <taxon>Pezizomycotina</taxon>
        <taxon>Dothideomycetes</taxon>
        <taxon>Dothideomycetes incertae sedis</taxon>
        <taxon>Zopfiaceae</taxon>
        <taxon>Zopfia</taxon>
    </lineage>
</organism>
<dbReference type="EMBL" id="ML994653">
    <property type="protein sequence ID" value="KAF2181225.1"/>
    <property type="molecule type" value="Genomic_DNA"/>
</dbReference>
<name>A0A6A6DQE5_9PEZI</name>
<evidence type="ECO:0000313" key="3">
    <source>
        <dbReference type="Proteomes" id="UP000800200"/>
    </source>
</evidence>
<evidence type="ECO:0000313" key="2">
    <source>
        <dbReference type="EMBL" id="KAF2181225.1"/>
    </source>
</evidence>
<evidence type="ECO:0000259" key="1">
    <source>
        <dbReference type="Pfam" id="PF14737"/>
    </source>
</evidence>
<reference evidence="2" key="1">
    <citation type="journal article" date="2020" name="Stud. Mycol.">
        <title>101 Dothideomycetes genomes: a test case for predicting lifestyles and emergence of pathogens.</title>
        <authorList>
            <person name="Haridas S."/>
            <person name="Albert R."/>
            <person name="Binder M."/>
            <person name="Bloem J."/>
            <person name="Labutti K."/>
            <person name="Salamov A."/>
            <person name="Andreopoulos B."/>
            <person name="Baker S."/>
            <person name="Barry K."/>
            <person name="Bills G."/>
            <person name="Bluhm B."/>
            <person name="Cannon C."/>
            <person name="Castanera R."/>
            <person name="Culley D."/>
            <person name="Daum C."/>
            <person name="Ezra D."/>
            <person name="Gonzalez J."/>
            <person name="Henrissat B."/>
            <person name="Kuo A."/>
            <person name="Liang C."/>
            <person name="Lipzen A."/>
            <person name="Lutzoni F."/>
            <person name="Magnuson J."/>
            <person name="Mondo S."/>
            <person name="Nolan M."/>
            <person name="Ohm R."/>
            <person name="Pangilinan J."/>
            <person name="Park H.-J."/>
            <person name="Ramirez L."/>
            <person name="Alfaro M."/>
            <person name="Sun H."/>
            <person name="Tritt A."/>
            <person name="Yoshinaga Y."/>
            <person name="Zwiers L.-H."/>
            <person name="Turgeon B."/>
            <person name="Goodwin S."/>
            <person name="Spatafora J."/>
            <person name="Crous P."/>
            <person name="Grigoriev I."/>
        </authorList>
    </citation>
    <scope>NUCLEOTIDE SEQUENCE</scope>
    <source>
        <strain evidence="2">CBS 207.26</strain>
    </source>
</reference>
<accession>A0A6A6DQE5</accession>
<keyword evidence="3" id="KW-1185">Reference proteome</keyword>
<dbReference type="AlphaFoldDB" id="A0A6A6DQE5"/>
<gene>
    <name evidence="2" type="ORF">K469DRAFT_792236</name>
</gene>
<dbReference type="Proteomes" id="UP000800200">
    <property type="component" value="Unassembled WGS sequence"/>
</dbReference>
<proteinExistence type="predicted"/>
<dbReference type="InterPro" id="IPR027974">
    <property type="entry name" value="DUF4470"/>
</dbReference>
<protein>
    <recommendedName>
        <fullName evidence="1">DUF4470 domain-containing protein</fullName>
    </recommendedName>
</protein>
<dbReference type="OrthoDB" id="432970at2759"/>